<dbReference type="GO" id="GO:0030313">
    <property type="term" value="C:cell envelope"/>
    <property type="evidence" value="ECO:0007669"/>
    <property type="project" value="UniProtKB-SubCell"/>
</dbReference>
<name>A0A6V8KWN3_9ACTN</name>
<evidence type="ECO:0000313" key="6">
    <source>
        <dbReference type="EMBL" id="GFJ87790.1"/>
    </source>
</evidence>
<dbReference type="Pfam" id="PF13407">
    <property type="entry name" value="Peripla_BP_4"/>
    <property type="match status" value="1"/>
</dbReference>
<dbReference type="RefSeq" id="WP_173074854.1">
    <property type="nucleotide sequence ID" value="NZ_BAABJB010000089.1"/>
</dbReference>
<keyword evidence="3 4" id="KW-0732">Signal</keyword>
<organism evidence="6 7">
    <name type="scientific">Phytohabitans rumicis</name>
    <dbReference type="NCBI Taxonomy" id="1076125"/>
    <lineage>
        <taxon>Bacteria</taxon>
        <taxon>Bacillati</taxon>
        <taxon>Actinomycetota</taxon>
        <taxon>Actinomycetes</taxon>
        <taxon>Micromonosporales</taxon>
        <taxon>Micromonosporaceae</taxon>
    </lineage>
</organism>
<accession>A0A6V8KWN3</accession>
<evidence type="ECO:0000256" key="4">
    <source>
        <dbReference type="SAM" id="SignalP"/>
    </source>
</evidence>
<evidence type="ECO:0000256" key="1">
    <source>
        <dbReference type="ARBA" id="ARBA00004196"/>
    </source>
</evidence>
<comment type="similarity">
    <text evidence="2">Belongs to the bacterial solute-binding protein 2 family.</text>
</comment>
<proteinExistence type="inferred from homology"/>
<dbReference type="PROSITE" id="PS51257">
    <property type="entry name" value="PROKAR_LIPOPROTEIN"/>
    <property type="match status" value="1"/>
</dbReference>
<sequence length="420" mass="43271">MSPSLSRAPRRLGRLHLAALASATAALLLSACSSADSGTPSAGGSEGSLAAAGTCGSVPTVAPKDPQNLVGKLPQNVAAAYNGYTSEVLPSHWTNWKPSHPGPYKVGIVWDPPVNAFQTATLASLKSTLEKSGNVQIVASVAPQSQADVPGHLQLFNQLVASKPDLIIVEPLAPAPYVGAIDAAGKAGIPVVAAWSPVPSAYSVGVGINNWLQAATLASKVAAKMGGKGTVLMVHGIPGVQQDSDAFAGFKAALALCPDIKIAGEVTGNYNSAATKAATLQFLATHPGRIDGVLQSGVMTTGVIQAFQQLGRPVPAIADGGSTEGSIAFAYQNKDTYTQFGTSTPDVHIGRVFAEVALRILRGDGPVLNQMITQPKYITAENLDTVYKPGWQPSSPGDAALPDDTFMTDQELAAFFRVQG</sequence>
<protein>
    <recommendedName>
        <fullName evidence="5">Periplasmic binding protein domain-containing protein</fullName>
    </recommendedName>
</protein>
<dbReference type="GO" id="GO:0030246">
    <property type="term" value="F:carbohydrate binding"/>
    <property type="evidence" value="ECO:0007669"/>
    <property type="project" value="UniProtKB-ARBA"/>
</dbReference>
<gene>
    <name evidence="6" type="ORF">Prum_014320</name>
</gene>
<dbReference type="EMBL" id="BLPG01000001">
    <property type="protein sequence ID" value="GFJ87790.1"/>
    <property type="molecule type" value="Genomic_DNA"/>
</dbReference>
<dbReference type="Gene3D" id="3.40.50.2300">
    <property type="match status" value="2"/>
</dbReference>
<evidence type="ECO:0000256" key="3">
    <source>
        <dbReference type="ARBA" id="ARBA00022729"/>
    </source>
</evidence>
<dbReference type="PANTHER" id="PTHR46847:SF1">
    <property type="entry name" value="D-ALLOSE-BINDING PERIPLASMIC PROTEIN-RELATED"/>
    <property type="match status" value="1"/>
</dbReference>
<comment type="caution">
    <text evidence="6">The sequence shown here is derived from an EMBL/GenBank/DDBJ whole genome shotgun (WGS) entry which is preliminary data.</text>
</comment>
<reference evidence="6 7" key="1">
    <citation type="submission" date="2020-03" db="EMBL/GenBank/DDBJ databases">
        <title>Whole genome shotgun sequence of Phytohabitans rumicis NBRC 108638.</title>
        <authorList>
            <person name="Komaki H."/>
            <person name="Tamura T."/>
        </authorList>
    </citation>
    <scope>NUCLEOTIDE SEQUENCE [LARGE SCALE GENOMIC DNA]</scope>
    <source>
        <strain evidence="6 7">NBRC 108638</strain>
    </source>
</reference>
<evidence type="ECO:0000256" key="2">
    <source>
        <dbReference type="ARBA" id="ARBA00007639"/>
    </source>
</evidence>
<keyword evidence="7" id="KW-1185">Reference proteome</keyword>
<reference evidence="6 7" key="2">
    <citation type="submission" date="2020-03" db="EMBL/GenBank/DDBJ databases">
        <authorList>
            <person name="Ichikawa N."/>
            <person name="Kimura A."/>
            <person name="Kitahashi Y."/>
            <person name="Uohara A."/>
        </authorList>
    </citation>
    <scope>NUCLEOTIDE SEQUENCE [LARGE SCALE GENOMIC DNA]</scope>
    <source>
        <strain evidence="6 7">NBRC 108638</strain>
    </source>
</reference>
<feature type="signal peptide" evidence="4">
    <location>
        <begin position="1"/>
        <end position="35"/>
    </location>
</feature>
<dbReference type="InterPro" id="IPR028082">
    <property type="entry name" value="Peripla_BP_I"/>
</dbReference>
<evidence type="ECO:0000313" key="7">
    <source>
        <dbReference type="Proteomes" id="UP000482960"/>
    </source>
</evidence>
<dbReference type="Proteomes" id="UP000482960">
    <property type="component" value="Unassembled WGS sequence"/>
</dbReference>
<dbReference type="SUPFAM" id="SSF53822">
    <property type="entry name" value="Periplasmic binding protein-like I"/>
    <property type="match status" value="1"/>
</dbReference>
<dbReference type="PANTHER" id="PTHR46847">
    <property type="entry name" value="D-ALLOSE-BINDING PERIPLASMIC PROTEIN-RELATED"/>
    <property type="match status" value="1"/>
</dbReference>
<comment type="subcellular location">
    <subcellularLocation>
        <location evidence="1">Cell envelope</location>
    </subcellularLocation>
</comment>
<evidence type="ECO:0000259" key="5">
    <source>
        <dbReference type="Pfam" id="PF13407"/>
    </source>
</evidence>
<feature type="chain" id="PRO_5028824684" description="Periplasmic binding protein domain-containing protein" evidence="4">
    <location>
        <begin position="36"/>
        <end position="420"/>
    </location>
</feature>
<dbReference type="AlphaFoldDB" id="A0A6V8KWN3"/>
<dbReference type="InterPro" id="IPR025997">
    <property type="entry name" value="SBP_2_dom"/>
</dbReference>
<feature type="domain" description="Periplasmic binding protein" evidence="5">
    <location>
        <begin position="106"/>
        <end position="363"/>
    </location>
</feature>